<protein>
    <submittedName>
        <fullName evidence="2">Uncharacterized protein</fullName>
    </submittedName>
</protein>
<feature type="region of interest" description="Disordered" evidence="1">
    <location>
        <begin position="1"/>
        <end position="51"/>
    </location>
</feature>
<sequence>MDTVEKEASKKRKAFIQTVSNSDTETKPEEKKEPPKEVPRVFCEGEASGSKPLDLKVDFFEWENRVESFNHETGRLLRCFM</sequence>
<gene>
    <name evidence="2" type="ORF">R1flu_018126</name>
</gene>
<reference evidence="2 3" key="1">
    <citation type="submission" date="2024-09" db="EMBL/GenBank/DDBJ databases">
        <title>Chromosome-scale assembly of Riccia fluitans.</title>
        <authorList>
            <person name="Paukszto L."/>
            <person name="Sawicki J."/>
            <person name="Karawczyk K."/>
            <person name="Piernik-Szablinska J."/>
            <person name="Szczecinska M."/>
            <person name="Mazdziarz M."/>
        </authorList>
    </citation>
    <scope>NUCLEOTIDE SEQUENCE [LARGE SCALE GENOMIC DNA]</scope>
    <source>
        <strain evidence="2">Rf_01</strain>
        <tissue evidence="2">Aerial parts of the thallus</tissue>
    </source>
</reference>
<name>A0ABD1ZF57_9MARC</name>
<comment type="caution">
    <text evidence="2">The sequence shown here is derived from an EMBL/GenBank/DDBJ whole genome shotgun (WGS) entry which is preliminary data.</text>
</comment>
<proteinExistence type="predicted"/>
<evidence type="ECO:0000313" key="2">
    <source>
        <dbReference type="EMBL" id="KAL2649998.1"/>
    </source>
</evidence>
<evidence type="ECO:0000256" key="1">
    <source>
        <dbReference type="SAM" id="MobiDB-lite"/>
    </source>
</evidence>
<dbReference type="Proteomes" id="UP001605036">
    <property type="component" value="Unassembled WGS sequence"/>
</dbReference>
<evidence type="ECO:0000313" key="3">
    <source>
        <dbReference type="Proteomes" id="UP001605036"/>
    </source>
</evidence>
<organism evidence="2 3">
    <name type="scientific">Riccia fluitans</name>
    <dbReference type="NCBI Taxonomy" id="41844"/>
    <lineage>
        <taxon>Eukaryota</taxon>
        <taxon>Viridiplantae</taxon>
        <taxon>Streptophyta</taxon>
        <taxon>Embryophyta</taxon>
        <taxon>Marchantiophyta</taxon>
        <taxon>Marchantiopsida</taxon>
        <taxon>Marchantiidae</taxon>
        <taxon>Marchantiales</taxon>
        <taxon>Ricciaceae</taxon>
        <taxon>Riccia</taxon>
    </lineage>
</organism>
<feature type="compositionally biased region" description="Basic and acidic residues" evidence="1">
    <location>
        <begin position="24"/>
        <end position="39"/>
    </location>
</feature>
<dbReference type="AlphaFoldDB" id="A0ABD1ZF57"/>
<accession>A0ABD1ZF57</accession>
<dbReference type="EMBL" id="JBHFFA010000001">
    <property type="protein sequence ID" value="KAL2649998.1"/>
    <property type="molecule type" value="Genomic_DNA"/>
</dbReference>
<keyword evidence="3" id="KW-1185">Reference proteome</keyword>